<comment type="caution">
    <text evidence="1">The sequence shown here is derived from an EMBL/GenBank/DDBJ whole genome shotgun (WGS) entry which is preliminary data.</text>
</comment>
<dbReference type="AlphaFoldDB" id="A0AAE1AKS7"/>
<dbReference type="EMBL" id="JAWDGP010001757">
    <property type="protein sequence ID" value="KAK3788502.1"/>
    <property type="molecule type" value="Genomic_DNA"/>
</dbReference>
<accession>A0AAE1AKS7</accession>
<dbReference type="Proteomes" id="UP001283361">
    <property type="component" value="Unassembled WGS sequence"/>
</dbReference>
<keyword evidence="2" id="KW-1185">Reference proteome</keyword>
<protein>
    <submittedName>
        <fullName evidence="1">Uncharacterized protein</fullName>
    </submittedName>
</protein>
<proteinExistence type="predicted"/>
<organism evidence="1 2">
    <name type="scientific">Elysia crispata</name>
    <name type="common">lettuce slug</name>
    <dbReference type="NCBI Taxonomy" id="231223"/>
    <lineage>
        <taxon>Eukaryota</taxon>
        <taxon>Metazoa</taxon>
        <taxon>Spiralia</taxon>
        <taxon>Lophotrochozoa</taxon>
        <taxon>Mollusca</taxon>
        <taxon>Gastropoda</taxon>
        <taxon>Heterobranchia</taxon>
        <taxon>Euthyneura</taxon>
        <taxon>Panpulmonata</taxon>
        <taxon>Sacoglossa</taxon>
        <taxon>Placobranchoidea</taxon>
        <taxon>Plakobranchidae</taxon>
        <taxon>Elysia</taxon>
    </lineage>
</organism>
<reference evidence="1" key="1">
    <citation type="journal article" date="2023" name="G3 (Bethesda)">
        <title>A reference genome for the long-term kleptoplast-retaining sea slug Elysia crispata morphotype clarki.</title>
        <authorList>
            <person name="Eastman K.E."/>
            <person name="Pendleton A.L."/>
            <person name="Shaikh M.A."/>
            <person name="Suttiyut T."/>
            <person name="Ogas R."/>
            <person name="Tomko P."/>
            <person name="Gavelis G."/>
            <person name="Widhalm J.R."/>
            <person name="Wisecaver J.H."/>
        </authorList>
    </citation>
    <scope>NUCLEOTIDE SEQUENCE</scope>
    <source>
        <strain evidence="1">ECLA1</strain>
    </source>
</reference>
<evidence type="ECO:0000313" key="1">
    <source>
        <dbReference type="EMBL" id="KAK3788502.1"/>
    </source>
</evidence>
<sequence length="66" mass="7023">MVGGAEHGAFTVTGGAELGAFTVTGGAELGAFTVTGVRNGWRSRAWSVHSDWSLIWLEEQSLERSQ</sequence>
<evidence type="ECO:0000313" key="2">
    <source>
        <dbReference type="Proteomes" id="UP001283361"/>
    </source>
</evidence>
<gene>
    <name evidence="1" type="ORF">RRG08_053129</name>
</gene>
<name>A0AAE1AKS7_9GAST</name>